<dbReference type="Pfam" id="PF25459">
    <property type="entry name" value="AIM3_BBC1_C"/>
    <property type="match status" value="1"/>
</dbReference>
<feature type="compositionally biased region" description="Polar residues" evidence="1">
    <location>
        <begin position="46"/>
        <end position="56"/>
    </location>
</feature>
<evidence type="ECO:0000313" key="4">
    <source>
        <dbReference type="Proteomes" id="UP001212997"/>
    </source>
</evidence>
<protein>
    <recommendedName>
        <fullName evidence="2">BBC1/AIM3 cysteine proteinase-fold domain-containing protein</fullName>
    </recommendedName>
</protein>
<dbReference type="InterPro" id="IPR057402">
    <property type="entry name" value="AIM3_BBC1_C"/>
</dbReference>
<organism evidence="3 4">
    <name type="scientific">Meripilus lineatus</name>
    <dbReference type="NCBI Taxonomy" id="2056292"/>
    <lineage>
        <taxon>Eukaryota</taxon>
        <taxon>Fungi</taxon>
        <taxon>Dikarya</taxon>
        <taxon>Basidiomycota</taxon>
        <taxon>Agaricomycotina</taxon>
        <taxon>Agaricomycetes</taxon>
        <taxon>Polyporales</taxon>
        <taxon>Meripilaceae</taxon>
        <taxon>Meripilus</taxon>
    </lineage>
</organism>
<accession>A0AAD5YC56</accession>
<dbReference type="EMBL" id="JANAWD010001177">
    <property type="protein sequence ID" value="KAJ3474011.1"/>
    <property type="molecule type" value="Genomic_DNA"/>
</dbReference>
<dbReference type="Proteomes" id="UP001212997">
    <property type="component" value="Unassembled WGS sequence"/>
</dbReference>
<feature type="region of interest" description="Disordered" evidence="1">
    <location>
        <begin position="27"/>
        <end position="73"/>
    </location>
</feature>
<gene>
    <name evidence="3" type="ORF">NLI96_g12698</name>
</gene>
<feature type="domain" description="BBC1/AIM3 cysteine proteinase-fold" evidence="2">
    <location>
        <begin position="76"/>
        <end position="237"/>
    </location>
</feature>
<evidence type="ECO:0000313" key="3">
    <source>
        <dbReference type="EMBL" id="KAJ3474011.1"/>
    </source>
</evidence>
<sequence length="290" mass="31348">MPSLSSSIDFGQEADLSFSAQFNQGTSNYQAPIFSPPPPPRKESLRTSTAKPTSHLATVTVPPPPPVQPPAPPVVEQQLSADDLMSHWGRVGVQIHEAATHLLEKSRKSLVGDGSYVGFVVATLTRVPAAVQPTPPYESFGYLSYSQSGNSVQRRASDIMPGDIIELHDAKFKGHKGLQSYHQNVGIGERLVAVVADFEVKKSKVKVFQANQHVGQQSVETASYRLEDLKSGSVKVWFLTASLSLPLTRLLVLSGLSGFGGMIHKGIYQTISSPLIVSYRLPSIVLLFSS</sequence>
<evidence type="ECO:0000259" key="2">
    <source>
        <dbReference type="Pfam" id="PF25459"/>
    </source>
</evidence>
<evidence type="ECO:0000256" key="1">
    <source>
        <dbReference type="SAM" id="MobiDB-lite"/>
    </source>
</evidence>
<reference evidence="3" key="1">
    <citation type="submission" date="2022-07" db="EMBL/GenBank/DDBJ databases">
        <title>Genome Sequence of Physisporinus lineatus.</title>
        <authorList>
            <person name="Buettner E."/>
        </authorList>
    </citation>
    <scope>NUCLEOTIDE SEQUENCE</scope>
    <source>
        <strain evidence="3">VT162</strain>
    </source>
</reference>
<proteinExistence type="predicted"/>
<name>A0AAD5YC56_9APHY</name>
<feature type="compositionally biased region" description="Pro residues" evidence="1">
    <location>
        <begin position="61"/>
        <end position="73"/>
    </location>
</feature>
<keyword evidence="4" id="KW-1185">Reference proteome</keyword>
<comment type="caution">
    <text evidence="3">The sequence shown here is derived from an EMBL/GenBank/DDBJ whole genome shotgun (WGS) entry which is preliminary data.</text>
</comment>
<dbReference type="AlphaFoldDB" id="A0AAD5YC56"/>